<evidence type="ECO:0000256" key="1">
    <source>
        <dbReference type="PROSITE-ProRule" id="PRU00235"/>
    </source>
</evidence>
<keyword evidence="3" id="KW-1185">Reference proteome</keyword>
<dbReference type="PANTHER" id="PTHR45982">
    <property type="entry name" value="REGULATOR OF CHROMOSOME CONDENSATION"/>
    <property type="match status" value="1"/>
</dbReference>
<dbReference type="STRING" id="94208.A0A2S4KRZ5"/>
<dbReference type="GO" id="GO:0005737">
    <property type="term" value="C:cytoplasm"/>
    <property type="evidence" value="ECO:0007669"/>
    <property type="project" value="TreeGrafter"/>
</dbReference>
<reference evidence="2 3" key="1">
    <citation type="submission" date="2018-01" db="EMBL/GenBank/DDBJ databases">
        <title>Harnessing the power of phylogenomics to disentangle the directionality and signatures of interkingdom host jumping in the parasitic fungal genus Tolypocladium.</title>
        <authorList>
            <person name="Quandt C.A."/>
            <person name="Patterson W."/>
            <person name="Spatafora J.W."/>
        </authorList>
    </citation>
    <scope>NUCLEOTIDE SEQUENCE [LARGE SCALE GENOMIC DNA]</scope>
    <source>
        <strain evidence="2 3">NRBC 100945</strain>
    </source>
</reference>
<dbReference type="GO" id="GO:0016874">
    <property type="term" value="F:ligase activity"/>
    <property type="evidence" value="ECO:0007669"/>
    <property type="project" value="UniProtKB-KW"/>
</dbReference>
<dbReference type="EMBL" id="PKSG01000772">
    <property type="protein sequence ID" value="POR32954.1"/>
    <property type="molecule type" value="Genomic_DNA"/>
</dbReference>
<protein>
    <submittedName>
        <fullName evidence="2">E3 ISG15--protein ligase Herc6</fullName>
    </submittedName>
</protein>
<comment type="caution">
    <text evidence="2">The sequence shown here is derived from an EMBL/GenBank/DDBJ whole genome shotgun (WGS) entry which is preliminary data.</text>
</comment>
<evidence type="ECO:0000313" key="3">
    <source>
        <dbReference type="Proteomes" id="UP000237481"/>
    </source>
</evidence>
<name>A0A2S4KRZ5_9HYPO</name>
<sequence length="318" mass="33757">MALFATGFNAWSQLSLGRDPGHEEPDDLFSFTRVLEAQRIERPVAGLSYTLVRRDDVVCMAGVGLGDVDDYEAACMFAEAANGEILAIRDSVLVSGEEGGSEAQKVLAKYASRSAIKAENRQRSWRCKSPVRTIAAFDAGFVILYQDGTVATLGDARFEDCLGRDITDDSPAEEPGIVADLANLGEPIKHVSAGGYALAALTESGGIYLWGMSPSGAQRRQQPFSTLCGVPNYVEVDDDGNDVQDVALGDSHAIALTTDGSVFVIGDNSSGQIGLGKTTREQVRSWTKVSFDAPDGHEVVAVAAGPRSSFILTSPMQA</sequence>
<dbReference type="InterPro" id="IPR009091">
    <property type="entry name" value="RCC1/BLIP-II"/>
</dbReference>
<feature type="repeat" description="RCC1" evidence="1">
    <location>
        <begin position="205"/>
        <end position="259"/>
    </location>
</feature>
<evidence type="ECO:0000313" key="2">
    <source>
        <dbReference type="EMBL" id="POR32954.1"/>
    </source>
</evidence>
<feature type="repeat" description="RCC1" evidence="1">
    <location>
        <begin position="148"/>
        <end position="204"/>
    </location>
</feature>
<keyword evidence="2" id="KW-0436">Ligase</keyword>
<dbReference type="Gene3D" id="2.130.10.30">
    <property type="entry name" value="Regulator of chromosome condensation 1/beta-lactamase-inhibitor protein II"/>
    <property type="match status" value="1"/>
</dbReference>
<dbReference type="PROSITE" id="PS50012">
    <property type="entry name" value="RCC1_3"/>
    <property type="match status" value="3"/>
</dbReference>
<dbReference type="AlphaFoldDB" id="A0A2S4KRZ5"/>
<dbReference type="GO" id="GO:0005085">
    <property type="term" value="F:guanyl-nucleotide exchange factor activity"/>
    <property type="evidence" value="ECO:0007669"/>
    <property type="project" value="TreeGrafter"/>
</dbReference>
<feature type="repeat" description="RCC1" evidence="1">
    <location>
        <begin position="260"/>
        <end position="315"/>
    </location>
</feature>
<dbReference type="SUPFAM" id="SSF50985">
    <property type="entry name" value="RCC1/BLIP-II"/>
    <property type="match status" value="1"/>
</dbReference>
<gene>
    <name evidence="2" type="ORF">TPAR_06860</name>
</gene>
<dbReference type="PANTHER" id="PTHR45982:SF1">
    <property type="entry name" value="REGULATOR OF CHROMOSOME CONDENSATION"/>
    <property type="match status" value="1"/>
</dbReference>
<dbReference type="Proteomes" id="UP000237481">
    <property type="component" value="Unassembled WGS sequence"/>
</dbReference>
<accession>A0A2S4KRZ5</accession>
<dbReference type="OrthoDB" id="5370059at2759"/>
<dbReference type="InterPro" id="IPR051553">
    <property type="entry name" value="Ran_GTPase-activating"/>
</dbReference>
<dbReference type="Pfam" id="PF13540">
    <property type="entry name" value="RCC1_2"/>
    <property type="match status" value="1"/>
</dbReference>
<dbReference type="InterPro" id="IPR000408">
    <property type="entry name" value="Reg_chr_condens"/>
</dbReference>
<organism evidence="2 3">
    <name type="scientific">Tolypocladium paradoxum</name>
    <dbReference type="NCBI Taxonomy" id="94208"/>
    <lineage>
        <taxon>Eukaryota</taxon>
        <taxon>Fungi</taxon>
        <taxon>Dikarya</taxon>
        <taxon>Ascomycota</taxon>
        <taxon>Pezizomycotina</taxon>
        <taxon>Sordariomycetes</taxon>
        <taxon>Hypocreomycetidae</taxon>
        <taxon>Hypocreales</taxon>
        <taxon>Ophiocordycipitaceae</taxon>
        <taxon>Tolypocladium</taxon>
    </lineage>
</organism>
<proteinExistence type="predicted"/>